<proteinExistence type="predicted"/>
<dbReference type="RefSeq" id="WP_035195751.1">
    <property type="nucleotide sequence ID" value="NZ_JJRY01000008.1"/>
</dbReference>
<dbReference type="AlphaFoldDB" id="A0A072NLM0"/>
<protein>
    <recommendedName>
        <fullName evidence="4">Spore coat protein B</fullName>
    </recommendedName>
</protein>
<reference evidence="2 3" key="1">
    <citation type="submission" date="2014-04" db="EMBL/GenBank/DDBJ databases">
        <title>Draft genome sequence of Bacillus azotoformans MEV2011, a (co-) denitrifying strain unable to grow in the presence of oxygen.</title>
        <authorList>
            <person name="Nielsen M."/>
            <person name="Schreiber L."/>
            <person name="Finster K."/>
            <person name="Schramm A."/>
        </authorList>
    </citation>
    <scope>NUCLEOTIDE SEQUENCE [LARGE SCALE GENOMIC DNA]</scope>
    <source>
        <strain evidence="2 3">MEV2011</strain>
    </source>
</reference>
<feature type="compositionally biased region" description="Basic residues" evidence="1">
    <location>
        <begin position="257"/>
        <end position="268"/>
    </location>
</feature>
<feature type="region of interest" description="Disordered" evidence="1">
    <location>
        <begin position="238"/>
        <end position="268"/>
    </location>
</feature>
<dbReference type="Proteomes" id="UP000027936">
    <property type="component" value="Unassembled WGS sequence"/>
</dbReference>
<evidence type="ECO:0000256" key="1">
    <source>
        <dbReference type="SAM" id="MobiDB-lite"/>
    </source>
</evidence>
<comment type="caution">
    <text evidence="2">The sequence shown here is derived from an EMBL/GenBank/DDBJ whole genome shotgun (WGS) entry which is preliminary data.</text>
</comment>
<gene>
    <name evidence="2" type="ORF">M670_02414</name>
</gene>
<organism evidence="2 3">
    <name type="scientific">Schinkia azotoformans MEV2011</name>
    <dbReference type="NCBI Taxonomy" id="1348973"/>
    <lineage>
        <taxon>Bacteria</taxon>
        <taxon>Bacillati</taxon>
        <taxon>Bacillota</taxon>
        <taxon>Bacilli</taxon>
        <taxon>Bacillales</taxon>
        <taxon>Bacillaceae</taxon>
        <taxon>Calidifontibacillus/Schinkia group</taxon>
        <taxon>Schinkia</taxon>
    </lineage>
</organism>
<feature type="region of interest" description="Disordered" evidence="1">
    <location>
        <begin position="142"/>
        <end position="166"/>
    </location>
</feature>
<evidence type="ECO:0008006" key="4">
    <source>
        <dbReference type="Google" id="ProtNLM"/>
    </source>
</evidence>
<dbReference type="PATRIC" id="fig|1348973.3.peg.2331"/>
<name>A0A072NLM0_SCHAZ</name>
<accession>A0A072NLM0</accession>
<feature type="compositionally biased region" description="Low complexity" evidence="1">
    <location>
        <begin position="239"/>
        <end position="251"/>
    </location>
</feature>
<evidence type="ECO:0000313" key="3">
    <source>
        <dbReference type="Proteomes" id="UP000027936"/>
    </source>
</evidence>
<sequence>MEDKMSNSFLTTMVGKGVRAYKSGPEAWHGLLLAVNSDHIVLYNEKDGYIYQRSNHIKNVVADDKANIQIANELTPHDTNESKFEDILSNLIGEEVKINRGPESRKGRLLGVNGDYLALYVEKEGVSYFNLDHVKSFSIKAKEDDKEKESENDRVNKENTEKDNGKMKENQVVSFIDVNSLNRLFKYLKYSYIMINRGPEGVEGILVDVKDNLITLVFQDQVLRVNRNHVKSIREKMNQENSNDNSNQNNNHSILSAKKKQQDRKRKN</sequence>
<dbReference type="EMBL" id="JJRY01000008">
    <property type="protein sequence ID" value="KEF38371.1"/>
    <property type="molecule type" value="Genomic_DNA"/>
</dbReference>
<dbReference type="OrthoDB" id="2452727at2"/>
<evidence type="ECO:0000313" key="2">
    <source>
        <dbReference type="EMBL" id="KEF38371.1"/>
    </source>
</evidence>